<name>A0A1Z5HRD7_9FIRM</name>
<dbReference type="AlphaFoldDB" id="A0A1Z5HRD7"/>
<dbReference type="RefSeq" id="WP_088553503.1">
    <property type="nucleotide sequence ID" value="NZ_BDGJ01000051.1"/>
</dbReference>
<accession>A0A1Z5HRD7</accession>
<dbReference type="OrthoDB" id="1725558at2"/>
<dbReference type="Proteomes" id="UP000197032">
    <property type="component" value="Unassembled WGS sequence"/>
</dbReference>
<proteinExistence type="predicted"/>
<evidence type="ECO:0000313" key="2">
    <source>
        <dbReference type="Proteomes" id="UP000197032"/>
    </source>
</evidence>
<gene>
    <name evidence="1" type="ORF">KKC1_12340</name>
</gene>
<organism evidence="1 2">
    <name type="scientific">Calderihabitans maritimus</name>
    <dbReference type="NCBI Taxonomy" id="1246530"/>
    <lineage>
        <taxon>Bacteria</taxon>
        <taxon>Bacillati</taxon>
        <taxon>Bacillota</taxon>
        <taxon>Clostridia</taxon>
        <taxon>Neomoorellales</taxon>
        <taxon>Calderihabitantaceae</taxon>
        <taxon>Calderihabitans</taxon>
    </lineage>
</organism>
<protein>
    <submittedName>
        <fullName evidence="1">Uncharacterized protein</fullName>
    </submittedName>
</protein>
<evidence type="ECO:0000313" key="1">
    <source>
        <dbReference type="EMBL" id="GAW92074.1"/>
    </source>
</evidence>
<sequence length="78" mass="9113">MSMNELIKQGISLWEDILAMPFRLTKELWKDNNESPSTTSQAVTQTLDTLENLIRVPFRMTREFFEGGNHEEKDHQTS</sequence>
<comment type="caution">
    <text evidence="1">The sequence shown here is derived from an EMBL/GenBank/DDBJ whole genome shotgun (WGS) entry which is preliminary data.</text>
</comment>
<reference evidence="2" key="1">
    <citation type="journal article" date="2017" name="Appl. Environ. Microbiol.">
        <title>Genomic Analysis of Calderihabitans maritimus KKC1, a Thermophilic, Hydrogenogenic, Carboxydotrophic Bacterium Isolated from Marine Sediment.</title>
        <authorList>
            <person name="Omae K."/>
            <person name="Yoneda Y."/>
            <person name="Fukuyama Y."/>
            <person name="Yoshida T."/>
            <person name="Sako Y."/>
        </authorList>
    </citation>
    <scope>NUCLEOTIDE SEQUENCE [LARGE SCALE GENOMIC DNA]</scope>
    <source>
        <strain evidence="2">KKC1</strain>
    </source>
</reference>
<dbReference type="EMBL" id="BDGJ01000051">
    <property type="protein sequence ID" value="GAW92074.1"/>
    <property type="molecule type" value="Genomic_DNA"/>
</dbReference>
<keyword evidence="2" id="KW-1185">Reference proteome</keyword>